<proteinExistence type="predicted"/>
<accession>A0A2B7ITE9</accession>
<dbReference type="RefSeq" id="WP_002518927.1">
    <property type="nucleotide sequence ID" value="NZ_AP019664.1"/>
</dbReference>
<dbReference type="PANTHER" id="PTHR21432">
    <property type="entry name" value="ACETYL-COA HYDROLASE-RELATED"/>
    <property type="match status" value="1"/>
</dbReference>
<sequence length="405" mass="43307">MINLADLERVLKGVTGRPRVVCAGSGATPLPLLDAVDRCLETWRFACVNAPVGVPTRKGVIHQTVFIGPGSRHAENLEYVPCRLSLAPRLYEDRFAPDILLLHTSTPHNGAVSMGIEVQVLPAALESAKRRGALVIAQVNPSMPYVFGDGIVDVDDIDIGVIVDTPLPTAAMPSPGPTAWRIGELVASRVPDGATLQVGIGAVPDAVVAMLPDDRAFGVWTELLTDSIRLLEEAHSLDDRLLTGTFAMGTPALYEWLDENPRVQLLRCEKTNNPSFIATQPKMASINAALQVDLFGQVNATRLRGKIHSGIGGSTDFLVGSMHSPGGQALIAMLSWHPKADCSTIVGLLGSPASATQPSVVITEQGIADLFGKSQEEQARQLIDNAAHPNAREKLWREAKELSLV</sequence>
<dbReference type="OrthoDB" id="9801795at2"/>
<gene>
    <name evidence="3" type="ORF">B1B09_03460</name>
    <name evidence="2" type="ORF">DXN06_01405</name>
</gene>
<dbReference type="GeneID" id="92857188"/>
<name>A0A2B7ITE9_CUTAC</name>
<dbReference type="EMBL" id="MVCE01000001">
    <property type="protein sequence ID" value="PGF36823.1"/>
    <property type="molecule type" value="Genomic_DNA"/>
</dbReference>
<feature type="domain" description="Acetyl-CoA hydrolase/transferase C-terminal" evidence="1">
    <location>
        <begin position="249"/>
        <end position="399"/>
    </location>
</feature>
<dbReference type="AlphaFoldDB" id="A0A2B7ITE9"/>
<evidence type="ECO:0000313" key="2">
    <source>
        <dbReference type="EMBL" id="AXM05962.1"/>
    </source>
</evidence>
<dbReference type="SUPFAM" id="SSF100950">
    <property type="entry name" value="NagB/RpiA/CoA transferase-like"/>
    <property type="match status" value="2"/>
</dbReference>
<evidence type="ECO:0000313" key="4">
    <source>
        <dbReference type="Proteomes" id="UP000226191"/>
    </source>
</evidence>
<dbReference type="InterPro" id="IPR046433">
    <property type="entry name" value="ActCoA_hydro"/>
</dbReference>
<dbReference type="Gene3D" id="3.40.1080.20">
    <property type="entry name" value="Acetyl-CoA hydrolase/transferase C-terminal domain"/>
    <property type="match status" value="1"/>
</dbReference>
<reference evidence="3 4" key="1">
    <citation type="submission" date="2017-02" db="EMBL/GenBank/DDBJ databases">
        <title>Prevalence of linear plasmids in Cutibacterium acnes isolates obtained from cancerous prostatic tissue.</title>
        <authorList>
            <person name="Davidsson S."/>
            <person name="Bruggemann H."/>
        </authorList>
    </citation>
    <scope>NUCLEOTIDE SEQUENCE [LARGE SCALE GENOMIC DNA]</scope>
    <source>
        <strain evidence="3 4">11-78</strain>
    </source>
</reference>
<organism evidence="3 4">
    <name type="scientific">Cutibacterium acnes</name>
    <name type="common">Propionibacterium acnes</name>
    <dbReference type="NCBI Taxonomy" id="1747"/>
    <lineage>
        <taxon>Bacteria</taxon>
        <taxon>Bacillati</taxon>
        <taxon>Actinomycetota</taxon>
        <taxon>Actinomycetes</taxon>
        <taxon>Propionibacteriales</taxon>
        <taxon>Propionibacteriaceae</taxon>
        <taxon>Cutibacterium</taxon>
    </lineage>
</organism>
<dbReference type="PANTHER" id="PTHR21432:SF20">
    <property type="entry name" value="ACETYL-COA HYDROLASE"/>
    <property type="match status" value="1"/>
</dbReference>
<dbReference type="GO" id="GO:0006083">
    <property type="term" value="P:acetate metabolic process"/>
    <property type="evidence" value="ECO:0007669"/>
    <property type="project" value="InterPro"/>
</dbReference>
<reference evidence="2 5" key="2">
    <citation type="submission" date="2018-08" db="EMBL/GenBank/DDBJ databases">
        <title>Genome sequencing of Cutibacterium acnes KCOM 1315.</title>
        <authorList>
            <person name="Kook J.-K."/>
            <person name="Park S.-N."/>
            <person name="Lim Y.K."/>
        </authorList>
    </citation>
    <scope>NUCLEOTIDE SEQUENCE [LARGE SCALE GENOMIC DNA]</scope>
    <source>
        <strain evidence="2 5">KCOM 1315</strain>
    </source>
</reference>
<protein>
    <submittedName>
        <fullName evidence="3">Acetyl-CoA hydrolase</fullName>
    </submittedName>
</protein>
<evidence type="ECO:0000313" key="3">
    <source>
        <dbReference type="EMBL" id="PGF36823.1"/>
    </source>
</evidence>
<dbReference type="Gene3D" id="3.30.750.70">
    <property type="entry name" value="4-hydroxybutyrate coenzyme like domains"/>
    <property type="match status" value="1"/>
</dbReference>
<dbReference type="EMBL" id="CP031442">
    <property type="protein sequence ID" value="AXM05962.1"/>
    <property type="molecule type" value="Genomic_DNA"/>
</dbReference>
<dbReference type="Proteomes" id="UP000256621">
    <property type="component" value="Chromosome"/>
</dbReference>
<dbReference type="InterPro" id="IPR038460">
    <property type="entry name" value="AcetylCoA_hyd_C_sf"/>
</dbReference>
<dbReference type="Gene3D" id="3.40.1080.10">
    <property type="entry name" value="Glutaconate Coenzyme A-transferase"/>
    <property type="match status" value="1"/>
</dbReference>
<dbReference type="GO" id="GO:0016787">
    <property type="term" value="F:hydrolase activity"/>
    <property type="evidence" value="ECO:0007669"/>
    <property type="project" value="UniProtKB-KW"/>
</dbReference>
<dbReference type="GO" id="GO:0008775">
    <property type="term" value="F:acetate CoA-transferase activity"/>
    <property type="evidence" value="ECO:0007669"/>
    <property type="project" value="InterPro"/>
</dbReference>
<dbReference type="InterPro" id="IPR026888">
    <property type="entry name" value="AcetylCoA_hyd_C"/>
</dbReference>
<keyword evidence="3" id="KW-0378">Hydrolase</keyword>
<evidence type="ECO:0000259" key="1">
    <source>
        <dbReference type="Pfam" id="PF13336"/>
    </source>
</evidence>
<dbReference type="Pfam" id="PF13336">
    <property type="entry name" value="AcetylCoA_hyd_C"/>
    <property type="match status" value="1"/>
</dbReference>
<dbReference type="Proteomes" id="UP000226191">
    <property type="component" value="Unassembled WGS sequence"/>
</dbReference>
<evidence type="ECO:0000313" key="5">
    <source>
        <dbReference type="Proteomes" id="UP000256621"/>
    </source>
</evidence>
<dbReference type="InterPro" id="IPR037171">
    <property type="entry name" value="NagB/RpiA_transferase-like"/>
</dbReference>